<dbReference type="InterPro" id="IPR025836">
    <property type="entry name" value="Zn_knuckle_CX2CX4HX4C"/>
</dbReference>
<accession>A0A7J6H5F2</accession>
<keyword evidence="3" id="KW-1185">Reference proteome</keyword>
<protein>
    <recommendedName>
        <fullName evidence="1">Zinc knuckle CX2CX4HX4C domain-containing protein</fullName>
    </recommendedName>
</protein>
<evidence type="ECO:0000259" key="1">
    <source>
        <dbReference type="Pfam" id="PF14392"/>
    </source>
</evidence>
<proteinExistence type="predicted"/>
<name>A0A7J6H5F2_CANSA</name>
<dbReference type="Pfam" id="PF14392">
    <property type="entry name" value="zf-CCHC_4"/>
    <property type="match status" value="1"/>
</dbReference>
<comment type="caution">
    <text evidence="2">The sequence shown here is derived from an EMBL/GenBank/DDBJ whole genome shotgun (WGS) entry which is preliminary data.</text>
</comment>
<reference evidence="2 3" key="1">
    <citation type="journal article" date="2020" name="bioRxiv">
        <title>Sequence and annotation of 42 cannabis genomes reveals extensive copy number variation in cannabinoid synthesis and pathogen resistance genes.</title>
        <authorList>
            <person name="Mckernan K.J."/>
            <person name="Helbert Y."/>
            <person name="Kane L.T."/>
            <person name="Ebling H."/>
            <person name="Zhang L."/>
            <person name="Liu B."/>
            <person name="Eaton Z."/>
            <person name="Mclaughlin S."/>
            <person name="Kingan S."/>
            <person name="Baybayan P."/>
            <person name="Concepcion G."/>
            <person name="Jordan M."/>
            <person name="Riva A."/>
            <person name="Barbazuk W."/>
            <person name="Harkins T."/>
        </authorList>
    </citation>
    <scope>NUCLEOTIDE SEQUENCE [LARGE SCALE GENOMIC DNA]</scope>
    <source>
        <strain evidence="3">cv. Jamaican Lion 4</strain>
        <tissue evidence="2">Leaf</tissue>
    </source>
</reference>
<dbReference type="AlphaFoldDB" id="A0A7J6H5F2"/>
<evidence type="ECO:0000313" key="2">
    <source>
        <dbReference type="EMBL" id="KAF4390091.1"/>
    </source>
</evidence>
<dbReference type="EMBL" id="JAATIQ010000064">
    <property type="protein sequence ID" value="KAF4390091.1"/>
    <property type="molecule type" value="Genomic_DNA"/>
</dbReference>
<organism evidence="2 3">
    <name type="scientific">Cannabis sativa</name>
    <name type="common">Hemp</name>
    <name type="synonym">Marijuana</name>
    <dbReference type="NCBI Taxonomy" id="3483"/>
    <lineage>
        <taxon>Eukaryota</taxon>
        <taxon>Viridiplantae</taxon>
        <taxon>Streptophyta</taxon>
        <taxon>Embryophyta</taxon>
        <taxon>Tracheophyta</taxon>
        <taxon>Spermatophyta</taxon>
        <taxon>Magnoliopsida</taxon>
        <taxon>eudicotyledons</taxon>
        <taxon>Gunneridae</taxon>
        <taxon>Pentapetalae</taxon>
        <taxon>rosids</taxon>
        <taxon>fabids</taxon>
        <taxon>Rosales</taxon>
        <taxon>Cannabaceae</taxon>
        <taxon>Cannabis</taxon>
    </lineage>
</organism>
<feature type="domain" description="Zinc knuckle CX2CX4HX4C" evidence="1">
    <location>
        <begin position="95"/>
        <end position="124"/>
    </location>
</feature>
<evidence type="ECO:0000313" key="3">
    <source>
        <dbReference type="Proteomes" id="UP000583929"/>
    </source>
</evidence>
<gene>
    <name evidence="2" type="ORF">G4B88_005009</name>
</gene>
<dbReference type="Proteomes" id="UP000583929">
    <property type="component" value="Unassembled WGS sequence"/>
</dbReference>
<sequence length="240" mass="26400">MKKFEEGILGFFFDSEEGCALVMNKKIVTVHGLPTRCLSETNNAPILTKKVGQLVKTDGKRKKETVRGDYLRCWIDVWISHPIPTGFFLKAGVNLESWIQFKYEKLPFLCFNCGKLVYANKECTEPTVWVNPAVGPAVRMYGLWIKVDGARGNCFMASGSRYELVNVGSSMNGVKMKAQVAGRGRPNKEVQDGTLHGASTTMQHSGNFVSVNRGISSGSTAVMAEGDVVHDPTIPNVYSI</sequence>